<dbReference type="SMART" id="SM00100">
    <property type="entry name" value="cNMP"/>
    <property type="match status" value="1"/>
</dbReference>
<dbReference type="Gene3D" id="2.60.120.10">
    <property type="entry name" value="Jelly Rolls"/>
    <property type="match status" value="1"/>
</dbReference>
<dbReference type="Proteomes" id="UP001147830">
    <property type="component" value="Unassembled WGS sequence"/>
</dbReference>
<gene>
    <name evidence="2" type="ORF">NYR02_17720</name>
</gene>
<proteinExistence type="predicted"/>
<comment type="caution">
    <text evidence="2">The sequence shown here is derived from an EMBL/GenBank/DDBJ whole genome shotgun (WGS) entry which is preliminary data.</text>
</comment>
<reference evidence="2" key="1">
    <citation type="journal article" date="2022" name="Front. Microbiol.">
        <title>Genome-based taxonomic rearrangement of Oceanobacter-related bacteria including the description of Thalassolituus hydrocarbonoclasticus sp. nov. and Thalassolituus pacificus sp. nov. and emended description of the genus Thalassolituus.</title>
        <authorList>
            <person name="Dong C."/>
            <person name="Wei L."/>
            <person name="Wang J."/>
            <person name="Lai Q."/>
            <person name="Huang Z."/>
            <person name="Shao Z."/>
        </authorList>
    </citation>
    <scope>NUCLEOTIDE SEQUENCE</scope>
    <source>
        <strain evidence="2">59MF3M-4</strain>
    </source>
</reference>
<protein>
    <submittedName>
        <fullName evidence="2">Cyclic nucleotide-binding domain-containing protein</fullName>
    </submittedName>
</protein>
<feature type="domain" description="Cyclic nucleotide-binding" evidence="1">
    <location>
        <begin position="23"/>
        <end position="127"/>
    </location>
</feature>
<dbReference type="PANTHER" id="PTHR23011:SF28">
    <property type="entry name" value="CYCLIC NUCLEOTIDE-BINDING DOMAIN CONTAINING PROTEIN"/>
    <property type="match status" value="1"/>
</dbReference>
<keyword evidence="3" id="KW-1185">Reference proteome</keyword>
<dbReference type="Pfam" id="PF00027">
    <property type="entry name" value="cNMP_binding"/>
    <property type="match status" value="1"/>
</dbReference>
<dbReference type="PROSITE" id="PS50042">
    <property type="entry name" value="CNMP_BINDING_3"/>
    <property type="match status" value="1"/>
</dbReference>
<dbReference type="SUPFAM" id="SSF51206">
    <property type="entry name" value="cAMP-binding domain-like"/>
    <property type="match status" value="1"/>
</dbReference>
<dbReference type="PANTHER" id="PTHR23011">
    <property type="entry name" value="CYCLIC NUCLEOTIDE-BINDING DOMAIN CONTAINING PROTEIN"/>
    <property type="match status" value="1"/>
</dbReference>
<dbReference type="CDD" id="cd00038">
    <property type="entry name" value="CAP_ED"/>
    <property type="match status" value="1"/>
</dbReference>
<dbReference type="AlphaFoldDB" id="A0A9X2WI22"/>
<evidence type="ECO:0000313" key="3">
    <source>
        <dbReference type="Proteomes" id="UP001147830"/>
    </source>
</evidence>
<dbReference type="InterPro" id="IPR000595">
    <property type="entry name" value="cNMP-bd_dom"/>
</dbReference>
<reference evidence="2" key="2">
    <citation type="submission" date="2022-08" db="EMBL/GenBank/DDBJ databases">
        <authorList>
            <person name="Dong C."/>
        </authorList>
    </citation>
    <scope>NUCLEOTIDE SEQUENCE</scope>
    <source>
        <strain evidence="2">59MF3M-4</strain>
    </source>
</reference>
<dbReference type="InterPro" id="IPR014710">
    <property type="entry name" value="RmlC-like_jellyroll"/>
</dbReference>
<dbReference type="InterPro" id="IPR018490">
    <property type="entry name" value="cNMP-bd_dom_sf"/>
</dbReference>
<sequence>MRRITREEYPIDTLQRIVNGVTFFKDLIHSDPTQFELLMSVTQFVTADQDEIILHHGDDANVLYFLLKGQLAVLADDDSGDVINEINAGEMFGVMAMVLNFKRSASIKVNGRTALLAGIDYQHFNDLDDFTLFTLRTKISFFRMLTNNIRWNLERNKMQLPDHPLVSKVRTLPLYTGEKNTLEELHALHHQAHALSELLCEWNDAMNDGGEWQEY</sequence>
<evidence type="ECO:0000313" key="2">
    <source>
        <dbReference type="EMBL" id="MCT7360864.1"/>
    </source>
</evidence>
<accession>A0A9X2WI22</accession>
<organism evidence="2 3">
    <name type="scientific">Thalassolituus pacificus</name>
    <dbReference type="NCBI Taxonomy" id="2975440"/>
    <lineage>
        <taxon>Bacteria</taxon>
        <taxon>Pseudomonadati</taxon>
        <taxon>Pseudomonadota</taxon>
        <taxon>Gammaproteobacteria</taxon>
        <taxon>Oceanospirillales</taxon>
        <taxon>Oceanospirillaceae</taxon>
        <taxon>Thalassolituus</taxon>
    </lineage>
</organism>
<dbReference type="RefSeq" id="WP_260977683.1">
    <property type="nucleotide sequence ID" value="NZ_JAOANI010000028.1"/>
</dbReference>
<dbReference type="EMBL" id="JAOANI010000028">
    <property type="protein sequence ID" value="MCT7360864.1"/>
    <property type="molecule type" value="Genomic_DNA"/>
</dbReference>
<evidence type="ECO:0000259" key="1">
    <source>
        <dbReference type="PROSITE" id="PS50042"/>
    </source>
</evidence>
<name>A0A9X2WI22_9GAMM</name>